<dbReference type="Proteomes" id="UP001309876">
    <property type="component" value="Unassembled WGS sequence"/>
</dbReference>
<keyword evidence="3" id="KW-1185">Reference proteome</keyword>
<dbReference type="PROSITE" id="PS50181">
    <property type="entry name" value="FBOX"/>
    <property type="match status" value="1"/>
</dbReference>
<dbReference type="SUPFAM" id="SSF52047">
    <property type="entry name" value="RNI-like"/>
    <property type="match status" value="1"/>
</dbReference>
<name>A0AAN7SWJ6_9EURO</name>
<accession>A0AAN7SWJ6</accession>
<dbReference type="InterPro" id="IPR032675">
    <property type="entry name" value="LRR_dom_sf"/>
</dbReference>
<sequence length="433" mass="49586">MTSLHDLPDELLRLICEYVQEHTALRDLGLVSRKYHAITLPYICKHVDTRRISVPQLINCLHKRPEVGQGIHTLDIGDWPALNDSQDQVNKICTNVLADRSTYGKHLSSYIKKETSTSRMLLRALLVLTPNVEVINFHITPYNTFSYTTMCALASFITSFQLLEEINVSHEEGGLEFSMELYCPLLNIARALSKLTISNCVYAELEDLPRGSYPHLRELRLKSVKLYGPQLIWIMRACSRLEIFEYGTDHDTKFWMTPQQLSTALQPVKNSLKTLIIDLTAQDKLFRGIDPIKSLREFTQLEELVLSQEDIVDNTNIQVREEYPDLIRPFFVTMRNPIADKLPTSLRTLQVKNTDQTFDYELGKLAMVVESDLPHLKLIRVDHDFGEDAEGTVRTYTSYISRKDILCGEDFAGIGICSAVTLQAKQDLYAKRR</sequence>
<proteinExistence type="predicted"/>
<comment type="caution">
    <text evidence="2">The sequence shown here is derived from an EMBL/GenBank/DDBJ whole genome shotgun (WGS) entry which is preliminary data.</text>
</comment>
<protein>
    <recommendedName>
        <fullName evidence="1">F-box domain-containing protein</fullName>
    </recommendedName>
</protein>
<dbReference type="InterPro" id="IPR001810">
    <property type="entry name" value="F-box_dom"/>
</dbReference>
<organism evidence="2 3">
    <name type="scientific">Lithohypha guttulata</name>
    <dbReference type="NCBI Taxonomy" id="1690604"/>
    <lineage>
        <taxon>Eukaryota</taxon>
        <taxon>Fungi</taxon>
        <taxon>Dikarya</taxon>
        <taxon>Ascomycota</taxon>
        <taxon>Pezizomycotina</taxon>
        <taxon>Eurotiomycetes</taxon>
        <taxon>Chaetothyriomycetidae</taxon>
        <taxon>Chaetothyriales</taxon>
        <taxon>Trichomeriaceae</taxon>
        <taxon>Lithohypha</taxon>
    </lineage>
</organism>
<evidence type="ECO:0000313" key="2">
    <source>
        <dbReference type="EMBL" id="KAK5083497.1"/>
    </source>
</evidence>
<dbReference type="EMBL" id="JAVRRJ010000006">
    <property type="protein sequence ID" value="KAK5083497.1"/>
    <property type="molecule type" value="Genomic_DNA"/>
</dbReference>
<evidence type="ECO:0000259" key="1">
    <source>
        <dbReference type="PROSITE" id="PS50181"/>
    </source>
</evidence>
<reference evidence="2 3" key="1">
    <citation type="submission" date="2023-08" db="EMBL/GenBank/DDBJ databases">
        <title>Black Yeasts Isolated from many extreme environments.</title>
        <authorList>
            <person name="Coleine C."/>
            <person name="Stajich J.E."/>
            <person name="Selbmann L."/>
        </authorList>
    </citation>
    <scope>NUCLEOTIDE SEQUENCE [LARGE SCALE GENOMIC DNA]</scope>
    <source>
        <strain evidence="2 3">CCFEE 5910</strain>
    </source>
</reference>
<gene>
    <name evidence="2" type="ORF">LTR05_005999</name>
</gene>
<feature type="domain" description="F-box" evidence="1">
    <location>
        <begin position="1"/>
        <end position="38"/>
    </location>
</feature>
<evidence type="ECO:0000313" key="3">
    <source>
        <dbReference type="Proteomes" id="UP001309876"/>
    </source>
</evidence>
<dbReference type="AlphaFoldDB" id="A0AAN7SWJ6"/>
<dbReference type="Gene3D" id="3.80.10.10">
    <property type="entry name" value="Ribonuclease Inhibitor"/>
    <property type="match status" value="1"/>
</dbReference>